<dbReference type="SUPFAM" id="SSF51445">
    <property type="entry name" value="(Trans)glycosidases"/>
    <property type="match status" value="1"/>
</dbReference>
<dbReference type="Gene3D" id="2.60.40.10">
    <property type="entry name" value="Immunoglobulins"/>
    <property type="match status" value="1"/>
</dbReference>
<dbReference type="Pfam" id="PF00128">
    <property type="entry name" value="Alpha-amylase"/>
    <property type="match status" value="2"/>
</dbReference>
<dbReference type="GO" id="GO:0005975">
    <property type="term" value="P:carbohydrate metabolic process"/>
    <property type="evidence" value="ECO:0007669"/>
    <property type="project" value="InterPro"/>
</dbReference>
<dbReference type="EMBL" id="DVKS01000088">
    <property type="protein sequence ID" value="HIT41519.1"/>
    <property type="molecule type" value="Genomic_DNA"/>
</dbReference>
<evidence type="ECO:0000256" key="3">
    <source>
        <dbReference type="ARBA" id="ARBA00023295"/>
    </source>
</evidence>
<dbReference type="InterPro" id="IPR013783">
    <property type="entry name" value="Ig-like_fold"/>
</dbReference>
<keyword evidence="2 5" id="KW-0378">Hydrolase</keyword>
<gene>
    <name evidence="5" type="ORF">IAB60_05340</name>
</gene>
<dbReference type="InterPro" id="IPR017853">
    <property type="entry name" value="GH"/>
</dbReference>
<dbReference type="CDD" id="cd02857">
    <property type="entry name" value="E_set_CDase_PDE_N"/>
    <property type="match status" value="1"/>
</dbReference>
<keyword evidence="3" id="KW-0326">Glycosidase</keyword>
<evidence type="ECO:0000256" key="1">
    <source>
        <dbReference type="ARBA" id="ARBA00008061"/>
    </source>
</evidence>
<dbReference type="AlphaFoldDB" id="A0A9D1GJL5"/>
<reference evidence="5" key="2">
    <citation type="journal article" date="2021" name="PeerJ">
        <title>Extensive microbial diversity within the chicken gut microbiome revealed by metagenomics and culture.</title>
        <authorList>
            <person name="Gilroy R."/>
            <person name="Ravi A."/>
            <person name="Getino M."/>
            <person name="Pursley I."/>
            <person name="Horton D.L."/>
            <person name="Alikhan N.F."/>
            <person name="Baker D."/>
            <person name="Gharbi K."/>
            <person name="Hall N."/>
            <person name="Watson M."/>
            <person name="Adriaenssens E.M."/>
            <person name="Foster-Nyarko E."/>
            <person name="Jarju S."/>
            <person name="Secka A."/>
            <person name="Antonio M."/>
            <person name="Oren A."/>
            <person name="Chaudhuri R.R."/>
            <person name="La Ragione R."/>
            <person name="Hildebrand F."/>
            <person name="Pallen M.J."/>
        </authorList>
    </citation>
    <scope>NUCLEOTIDE SEQUENCE</scope>
    <source>
        <strain evidence="5">CHK123-3438</strain>
    </source>
</reference>
<accession>A0A9D1GJL5</accession>
<dbReference type="PANTHER" id="PTHR10357:SF210">
    <property type="entry name" value="MALTODEXTRIN GLUCOSIDASE"/>
    <property type="match status" value="1"/>
</dbReference>
<evidence type="ECO:0000313" key="6">
    <source>
        <dbReference type="Proteomes" id="UP000886860"/>
    </source>
</evidence>
<dbReference type="Pfam" id="PF02903">
    <property type="entry name" value="Alpha-amylase_N"/>
    <property type="match status" value="1"/>
</dbReference>
<protein>
    <submittedName>
        <fullName evidence="5">Glycoside hydrolase family 13 protein</fullName>
    </submittedName>
</protein>
<dbReference type="InterPro" id="IPR006047">
    <property type="entry name" value="GH13_cat_dom"/>
</dbReference>
<evidence type="ECO:0000313" key="5">
    <source>
        <dbReference type="EMBL" id="HIT41519.1"/>
    </source>
</evidence>
<dbReference type="InterPro" id="IPR014756">
    <property type="entry name" value="Ig_E-set"/>
</dbReference>
<dbReference type="SUPFAM" id="SSF81296">
    <property type="entry name" value="E set domains"/>
    <property type="match status" value="1"/>
</dbReference>
<comment type="similarity">
    <text evidence="1">Belongs to the glycosyl hydrolase 13 family.</text>
</comment>
<dbReference type="SUPFAM" id="SSF51011">
    <property type="entry name" value="Glycosyl hydrolase domain"/>
    <property type="match status" value="1"/>
</dbReference>
<dbReference type="SMART" id="SM00642">
    <property type="entry name" value="Aamy"/>
    <property type="match status" value="1"/>
</dbReference>
<dbReference type="Gene3D" id="3.20.20.80">
    <property type="entry name" value="Glycosidases"/>
    <property type="match status" value="1"/>
</dbReference>
<dbReference type="Proteomes" id="UP000886860">
    <property type="component" value="Unassembled WGS sequence"/>
</dbReference>
<dbReference type="InterPro" id="IPR013780">
    <property type="entry name" value="Glyco_hydro_b"/>
</dbReference>
<evidence type="ECO:0000256" key="2">
    <source>
        <dbReference type="ARBA" id="ARBA00022801"/>
    </source>
</evidence>
<proteinExistence type="inferred from homology"/>
<dbReference type="PANTHER" id="PTHR10357">
    <property type="entry name" value="ALPHA-AMYLASE FAMILY MEMBER"/>
    <property type="match status" value="1"/>
</dbReference>
<dbReference type="Gene3D" id="2.60.40.1180">
    <property type="entry name" value="Golgi alpha-mannosidase II"/>
    <property type="match status" value="1"/>
</dbReference>
<comment type="caution">
    <text evidence="5">The sequence shown here is derived from an EMBL/GenBank/DDBJ whole genome shotgun (WGS) entry which is preliminary data.</text>
</comment>
<feature type="domain" description="Glycosyl hydrolase family 13 catalytic" evidence="4">
    <location>
        <begin position="132"/>
        <end position="597"/>
    </location>
</feature>
<dbReference type="GO" id="GO:0004553">
    <property type="term" value="F:hydrolase activity, hydrolyzing O-glycosyl compounds"/>
    <property type="evidence" value="ECO:0007669"/>
    <property type="project" value="InterPro"/>
</dbReference>
<reference evidence="5" key="1">
    <citation type="submission" date="2020-10" db="EMBL/GenBank/DDBJ databases">
        <authorList>
            <person name="Gilroy R."/>
        </authorList>
    </citation>
    <scope>NUCLEOTIDE SEQUENCE</scope>
    <source>
        <strain evidence="5">CHK123-3438</strain>
    </source>
</reference>
<dbReference type="InterPro" id="IPR004185">
    <property type="entry name" value="Glyco_hydro_13_lg-like_dom"/>
</dbReference>
<sequence length="714" mass="82288">MNSDICYLNREALFCAETEDYRIPAEPEENQEVALRFRTAREDADRILYRECGSELALEMVKTSCDAYFDYYECRIRTGKKQIRYYFEIKKGSGTCIYNRLGVQDEALTDFAFCITPGFHTPEWAKGAVMYQIYVDRFCNGDSSNDVETGEYIYIGQPVQGVKNWEKPLEALDVGYFYGGDLKGVWEKLDYLQGLGVEVIYFNPIFVSPSNHKYDCQDYEHIDPHYGVIVKDGGRLLDGLKNPDGGETDRREENKRATRYITRVTDRENLDASDAFFARFVEEVHRRGMRVILDGVFNHCGSFNKWLDREGVYEGAEGYEPGAYVSEESPYHTFFKFHKDEPENWPYNGSYDGWWGHDTLPKLNYEESPKLQEYILNIARKWVSPPYSVDGWRLDVAADLGHSGEFNHYFWQQFRKAVKEANPEALILAEHYGDPNSWLQGNEWDSVMNYDAFMEPVTWFLTGMEKHSDEYDGHLYGDGEGFFRAMYYHMSRMQMPSVMVAMNELSNHDHSRFLTRTNQTVGRIATMGAEAASEGIRYGVFREAVMIQMTWPGAPTLYYGDEAGLCGWTDPDNRRTYPWGHEDLELLEFHRYMCGMHNRLPVLRRGSVKPLLAGRQLLAYGRMMGRYKAAVVINNRDSERDVELPVWLLGVQPDEPLVRIMLTTESGYNVGLAKVEVRHGSAILKMPPVGSMLMITHADEFYSAAALDHQIGEI</sequence>
<organism evidence="5 6">
    <name type="scientific">Candidatus Caccovicinus merdipullorum</name>
    <dbReference type="NCBI Taxonomy" id="2840724"/>
    <lineage>
        <taxon>Bacteria</taxon>
        <taxon>Bacillati</taxon>
        <taxon>Bacillota</taxon>
        <taxon>Clostridia</taxon>
        <taxon>Eubacteriales</taxon>
        <taxon>Candidatus Caccovicinus</taxon>
    </lineage>
</organism>
<name>A0A9D1GJL5_9FIRM</name>
<dbReference type="CDD" id="cd11338">
    <property type="entry name" value="AmyAc_CMD"/>
    <property type="match status" value="1"/>
</dbReference>
<evidence type="ECO:0000259" key="4">
    <source>
        <dbReference type="SMART" id="SM00642"/>
    </source>
</evidence>